<feature type="region of interest" description="Disordered" evidence="1">
    <location>
        <begin position="87"/>
        <end position="123"/>
    </location>
</feature>
<evidence type="ECO:0000313" key="3">
    <source>
        <dbReference type="Proteomes" id="UP001323405"/>
    </source>
</evidence>
<evidence type="ECO:0000313" key="2">
    <source>
        <dbReference type="EMBL" id="KAK4653195.1"/>
    </source>
</evidence>
<dbReference type="GeneID" id="87903639"/>
<dbReference type="Proteomes" id="UP001323405">
    <property type="component" value="Unassembled WGS sequence"/>
</dbReference>
<sequence>MNPARLALCPIEDLDCPQPAIINPTPVLTCPPARLTGLCCVVLWLSARWPDSFSHSSSSKLSLLSSPLNQRFPSSQLRLLNDAFRNSSVPCPSPESESRAAVHRYTPTPRPLPLDQGLLAARR</sequence>
<organism evidence="2 3">
    <name type="scientific">Podospora pseudocomata</name>
    <dbReference type="NCBI Taxonomy" id="2093779"/>
    <lineage>
        <taxon>Eukaryota</taxon>
        <taxon>Fungi</taxon>
        <taxon>Dikarya</taxon>
        <taxon>Ascomycota</taxon>
        <taxon>Pezizomycotina</taxon>
        <taxon>Sordariomycetes</taxon>
        <taxon>Sordariomycetidae</taxon>
        <taxon>Sordariales</taxon>
        <taxon>Podosporaceae</taxon>
        <taxon>Podospora</taxon>
    </lineage>
</organism>
<keyword evidence="3" id="KW-1185">Reference proteome</keyword>
<proteinExistence type="predicted"/>
<evidence type="ECO:0000256" key="1">
    <source>
        <dbReference type="SAM" id="MobiDB-lite"/>
    </source>
</evidence>
<protein>
    <submittedName>
        <fullName evidence="2">Uncharacterized protein</fullName>
    </submittedName>
</protein>
<comment type="caution">
    <text evidence="2">The sequence shown here is derived from an EMBL/GenBank/DDBJ whole genome shotgun (WGS) entry which is preliminary data.</text>
</comment>
<accession>A0ABR0GBQ9</accession>
<reference evidence="2 3" key="1">
    <citation type="journal article" date="2023" name="bioRxiv">
        <title>High-quality genome assemblies of four members of thePodospora anserinaspecies complex.</title>
        <authorList>
            <person name="Ament-Velasquez S.L."/>
            <person name="Vogan A.A."/>
            <person name="Wallerman O."/>
            <person name="Hartmann F."/>
            <person name="Gautier V."/>
            <person name="Silar P."/>
            <person name="Giraud T."/>
            <person name="Johannesson H."/>
        </authorList>
    </citation>
    <scope>NUCLEOTIDE SEQUENCE [LARGE SCALE GENOMIC DNA]</scope>
    <source>
        <strain evidence="2 3">CBS 415.72m</strain>
    </source>
</reference>
<dbReference type="RefSeq" id="XP_062742170.1">
    <property type="nucleotide sequence ID" value="XM_062883907.1"/>
</dbReference>
<gene>
    <name evidence="2" type="ORF">QC762_0081080</name>
</gene>
<name>A0ABR0GBQ9_9PEZI</name>
<dbReference type="EMBL" id="JAFFHA010000007">
    <property type="protein sequence ID" value="KAK4653195.1"/>
    <property type="molecule type" value="Genomic_DNA"/>
</dbReference>